<keyword evidence="3 10" id="KW-0812">Transmembrane</keyword>
<feature type="transmembrane region" description="Helical" evidence="10">
    <location>
        <begin position="285"/>
        <end position="309"/>
    </location>
</feature>
<keyword evidence="4" id="KW-0874">Quinone</keyword>
<protein>
    <recommendedName>
        <fullName evidence="15">Vitamin K epoxide reductase domain-containing protein</fullName>
    </recommendedName>
</protein>
<dbReference type="InterPro" id="IPR038354">
    <property type="entry name" value="VKOR_sf"/>
</dbReference>
<dbReference type="Proteomes" id="UP001165367">
    <property type="component" value="Unassembled WGS sequence"/>
</dbReference>
<evidence type="ECO:0000256" key="8">
    <source>
        <dbReference type="ARBA" id="ARBA00023157"/>
    </source>
</evidence>
<evidence type="ECO:0008006" key="15">
    <source>
        <dbReference type="Google" id="ProtNLM"/>
    </source>
</evidence>
<feature type="transmembrane region" description="Helical" evidence="10">
    <location>
        <begin position="235"/>
        <end position="253"/>
    </location>
</feature>
<keyword evidence="14" id="KW-1185">Reference proteome</keyword>
<dbReference type="RefSeq" id="WP_237867952.1">
    <property type="nucleotide sequence ID" value="NZ_JAKLTR010000001.1"/>
</dbReference>
<reference evidence="13" key="1">
    <citation type="submission" date="2022-01" db="EMBL/GenBank/DDBJ databases">
        <authorList>
            <person name="Jo J.-H."/>
            <person name="Im W.-T."/>
        </authorList>
    </citation>
    <scope>NUCLEOTIDE SEQUENCE</scope>
    <source>
        <strain evidence="13">NA20</strain>
    </source>
</reference>
<keyword evidence="9" id="KW-0676">Redox-active center</keyword>
<dbReference type="Gene3D" id="1.20.1440.130">
    <property type="entry name" value="VKOR domain"/>
    <property type="match status" value="1"/>
</dbReference>
<dbReference type="EMBL" id="JAKLTR010000001">
    <property type="protein sequence ID" value="MCG2612723.1"/>
    <property type="molecule type" value="Genomic_DNA"/>
</dbReference>
<proteinExistence type="inferred from homology"/>
<keyword evidence="8" id="KW-1015">Disulfide bond</keyword>
<dbReference type="SUPFAM" id="SSF52833">
    <property type="entry name" value="Thioredoxin-like"/>
    <property type="match status" value="1"/>
</dbReference>
<keyword evidence="7 10" id="KW-0472">Membrane</keyword>
<accession>A0ABS9KK82</accession>
<evidence type="ECO:0000256" key="6">
    <source>
        <dbReference type="ARBA" id="ARBA00023002"/>
    </source>
</evidence>
<keyword evidence="5 10" id="KW-1133">Transmembrane helix</keyword>
<dbReference type="InterPro" id="IPR036249">
    <property type="entry name" value="Thioredoxin-like_sf"/>
</dbReference>
<evidence type="ECO:0000256" key="9">
    <source>
        <dbReference type="ARBA" id="ARBA00023284"/>
    </source>
</evidence>
<sequence>MRNELIAPLHQWLKELTVAVPARYLQQKLAAHPEYPSLASITDVLDDLGLDNGAYVVNRNDWNDLPTPFLAHLNDQQGKLVIVHKDDQRELSQGGKLAGWTGIAVFAEKPAGWRNVELNDYLLRQRKVNTYWILSLSLLLLSGIAVLIPVFSVASTFLLLSAFAGLGLSVLVIQKESGISNELTEKLCGVQSDEGCAAVIESKGSKISGSFSWSDAGIIYFSAYTLLLLNGSSLLPILTASAIPFLFFSVYYQWKVIRRWCTLCLLTLGVIGIQFALLWPSLITMSFHSITISTVALAVAVCLMSAIVWRGVIKPLLEENQTVQEEKFRLQRFRHNSGMFQALLRQQPKAEVSAWEDDLQLGNADSPLQFVVACNPYCGPCAKTHEVLHKLADRQQVGVTVRFTSNPVDKADPRTAAVAYLLQLASGRSAAFKKEMLHDWYRVMDLEQFSMQYPDGRSVDVAHAVQQHQQWIDEARVAVTPTIFLNGHVLPKEYTAEDLLILVRGMHAGVLSANEVPIN</sequence>
<feature type="transmembrane region" description="Helical" evidence="10">
    <location>
        <begin position="131"/>
        <end position="151"/>
    </location>
</feature>
<dbReference type="Gene3D" id="3.40.30.10">
    <property type="entry name" value="Glutaredoxin"/>
    <property type="match status" value="1"/>
</dbReference>
<organism evidence="13 14">
    <name type="scientific">Terrimonas ginsenosidimutans</name>
    <dbReference type="NCBI Taxonomy" id="2908004"/>
    <lineage>
        <taxon>Bacteria</taxon>
        <taxon>Pseudomonadati</taxon>
        <taxon>Bacteroidota</taxon>
        <taxon>Chitinophagia</taxon>
        <taxon>Chitinophagales</taxon>
        <taxon>Chitinophagaceae</taxon>
        <taxon>Terrimonas</taxon>
    </lineage>
</organism>
<keyword evidence="6" id="KW-0560">Oxidoreductase</keyword>
<evidence type="ECO:0000256" key="10">
    <source>
        <dbReference type="SAM" id="Phobius"/>
    </source>
</evidence>
<evidence type="ECO:0000313" key="13">
    <source>
        <dbReference type="EMBL" id="MCG2612723.1"/>
    </source>
</evidence>
<comment type="similarity">
    <text evidence="2">Belongs to the VKOR family.</text>
</comment>
<evidence type="ECO:0000259" key="12">
    <source>
        <dbReference type="Pfam" id="PF13462"/>
    </source>
</evidence>
<evidence type="ECO:0000313" key="14">
    <source>
        <dbReference type="Proteomes" id="UP001165367"/>
    </source>
</evidence>
<dbReference type="InterPro" id="IPR012932">
    <property type="entry name" value="VKOR"/>
</dbReference>
<feature type="transmembrane region" description="Helical" evidence="10">
    <location>
        <begin position="260"/>
        <end position="279"/>
    </location>
</feature>
<feature type="domain" description="Vitamin K epoxide reductase" evidence="11">
    <location>
        <begin position="158"/>
        <end position="278"/>
    </location>
</feature>
<evidence type="ECO:0000256" key="5">
    <source>
        <dbReference type="ARBA" id="ARBA00022989"/>
    </source>
</evidence>
<comment type="caution">
    <text evidence="13">The sequence shown here is derived from an EMBL/GenBank/DDBJ whole genome shotgun (WGS) entry which is preliminary data.</text>
</comment>
<dbReference type="CDD" id="cd12921">
    <property type="entry name" value="VKOR_4"/>
    <property type="match status" value="1"/>
</dbReference>
<evidence type="ECO:0000256" key="4">
    <source>
        <dbReference type="ARBA" id="ARBA00022719"/>
    </source>
</evidence>
<comment type="subcellular location">
    <subcellularLocation>
        <location evidence="1">Membrane</location>
        <topology evidence="1">Multi-pass membrane protein</topology>
    </subcellularLocation>
</comment>
<evidence type="ECO:0000256" key="1">
    <source>
        <dbReference type="ARBA" id="ARBA00004141"/>
    </source>
</evidence>
<dbReference type="Pfam" id="PF13462">
    <property type="entry name" value="Thioredoxin_4"/>
    <property type="match status" value="1"/>
</dbReference>
<gene>
    <name evidence="13" type="ORF">LZZ85_00465</name>
</gene>
<feature type="domain" description="Thioredoxin-like fold" evidence="12">
    <location>
        <begin position="357"/>
        <end position="499"/>
    </location>
</feature>
<evidence type="ECO:0000256" key="7">
    <source>
        <dbReference type="ARBA" id="ARBA00023136"/>
    </source>
</evidence>
<dbReference type="Pfam" id="PF07884">
    <property type="entry name" value="VKOR"/>
    <property type="match status" value="1"/>
</dbReference>
<evidence type="ECO:0000256" key="2">
    <source>
        <dbReference type="ARBA" id="ARBA00006214"/>
    </source>
</evidence>
<dbReference type="InterPro" id="IPR012336">
    <property type="entry name" value="Thioredoxin-like_fold"/>
</dbReference>
<name>A0ABS9KK82_9BACT</name>
<evidence type="ECO:0000259" key="11">
    <source>
        <dbReference type="Pfam" id="PF07884"/>
    </source>
</evidence>
<evidence type="ECO:0000256" key="3">
    <source>
        <dbReference type="ARBA" id="ARBA00022692"/>
    </source>
</evidence>